<evidence type="ECO:0000256" key="2">
    <source>
        <dbReference type="ARBA" id="ARBA00022676"/>
    </source>
</evidence>
<protein>
    <recommendedName>
        <fullName evidence="9">Glycosyltransferase</fullName>
    </recommendedName>
</protein>
<dbReference type="HOGENOM" id="CLU_020629_0_0_0"/>
<evidence type="ECO:0000256" key="3">
    <source>
        <dbReference type="ARBA" id="ARBA00022679"/>
    </source>
</evidence>
<evidence type="ECO:0000256" key="4">
    <source>
        <dbReference type="SAM" id="Phobius"/>
    </source>
</evidence>
<feature type="transmembrane region" description="Helical" evidence="4">
    <location>
        <begin position="625"/>
        <end position="641"/>
    </location>
</feature>
<reference evidence="7 8" key="1">
    <citation type="submission" date="2006-09" db="EMBL/GenBank/DDBJ databases">
        <authorList>
            <person name="Emerson D."/>
            <person name="Ferriera S."/>
            <person name="Johnson J."/>
            <person name="Kravitz S."/>
            <person name="Halpern A."/>
            <person name="Remington K."/>
            <person name="Beeson K."/>
            <person name="Tran B."/>
            <person name="Rogers Y.-H."/>
            <person name="Friedman R."/>
            <person name="Venter J.C."/>
        </authorList>
    </citation>
    <scope>NUCLEOTIDE SEQUENCE [LARGE SCALE GENOMIC DNA]</scope>
    <source>
        <strain evidence="7 8">PV-1</strain>
    </source>
</reference>
<evidence type="ECO:0000259" key="5">
    <source>
        <dbReference type="Pfam" id="PF05157"/>
    </source>
</evidence>
<comment type="similarity">
    <text evidence="1">Belongs to the glycosyltransferase 2 family.</text>
</comment>
<keyword evidence="4" id="KW-0472">Membrane</keyword>
<organism evidence="7 8">
    <name type="scientific">Mariprofundus ferrooxydans PV-1</name>
    <dbReference type="NCBI Taxonomy" id="314345"/>
    <lineage>
        <taxon>Bacteria</taxon>
        <taxon>Pseudomonadati</taxon>
        <taxon>Pseudomonadota</taxon>
        <taxon>Candidatius Mariprofundia</taxon>
        <taxon>Mariprofundales</taxon>
        <taxon>Mariprofundaceae</taxon>
        <taxon>Mariprofundus</taxon>
    </lineage>
</organism>
<feature type="transmembrane region" description="Helical" evidence="4">
    <location>
        <begin position="232"/>
        <end position="249"/>
    </location>
</feature>
<feature type="domain" description="Type II secretion system protein GspE N-terminal" evidence="5">
    <location>
        <begin position="121"/>
        <end position="203"/>
    </location>
</feature>
<feature type="transmembrane region" description="Helical" evidence="4">
    <location>
        <begin position="559"/>
        <end position="584"/>
    </location>
</feature>
<keyword evidence="3" id="KW-0808">Transferase</keyword>
<name>Q0EZ04_9PROT</name>
<gene>
    <name evidence="7" type="ORF">SPV1_07991</name>
</gene>
<evidence type="ECO:0000256" key="1">
    <source>
        <dbReference type="ARBA" id="ARBA00006739"/>
    </source>
</evidence>
<dbReference type="InParanoid" id="Q0EZ04"/>
<dbReference type="OrthoDB" id="9766299at2"/>
<dbReference type="AlphaFoldDB" id="Q0EZ04"/>
<dbReference type="PANTHER" id="PTHR43630">
    <property type="entry name" value="POLY-BETA-1,6-N-ACETYL-D-GLUCOSAMINE SYNTHASE"/>
    <property type="match status" value="1"/>
</dbReference>
<sequence>MSKTGGGAKPRIGELLVSRGLISEEQLERVLAQQKREGGPIGHIILANRLVSTIAFYDALTDHFRRGRIGDLLVSKGVLSNEQMEEAVQIQSEWGTRLGDIILAKGWVSPYVMGQVLAEHFDKPHVDLMDRRPDISLLDRSKLSVYSENLFMPWQREDGLLKVAVVDVTPELLKIVNETVDEPFDFIVTSKFDIIWLLQEIGGTYYSGKAVHELANTLPQYSASEVFTVKQLTFLFVWMTLSIIILAIWPIQSLVVLNLSISAFLMLNFGLRMLLGWVGGEKHFDQYVTDEEVLALDDRDLPVYTILLPMFHEAATLPNIAQALRTLDYPLSKLDIKLILEQEDDETIDAAKELGLEGIFEIIRVPESLPQTKPKACNYALHFSRGEMATIYDGEDAPEPDQLKKAVIAFRKSPENTAVIQGRLNYFNVAENWLTRMFTMEYSLWFDFYLPALDYLRIPIPLGGTSNHFKMSVLREMGGWDPYNVTEDCDFGVRLTQAGYRVGVMNSTTFEEANNSIPNWIRQRSRWLKGYMQSYLVHMRSPFKLYGELGHVGFWGFQFFIGGTIVSAMLTPVLFLMYIIWLLTSTFAFDPYFPSFVLYITLFNLLIANGMLIYLFMLSGFKRRYFGLIPWALTVPFYWLLQSWAGYKGFWQLIHNPFYWEKTHHGLTSFEVTHSATQPEKPKA</sequence>
<keyword evidence="8" id="KW-1185">Reference proteome</keyword>
<dbReference type="Gene3D" id="3.90.550.10">
    <property type="entry name" value="Spore Coat Polysaccharide Biosynthesis Protein SpsA, Chain A"/>
    <property type="match status" value="1"/>
</dbReference>
<dbReference type="eggNOG" id="COG1215">
    <property type="taxonomic scope" value="Bacteria"/>
</dbReference>
<feature type="transmembrane region" description="Helical" evidence="4">
    <location>
        <begin position="255"/>
        <end position="275"/>
    </location>
</feature>
<dbReference type="Pfam" id="PF05157">
    <property type="entry name" value="MshEN"/>
    <property type="match status" value="1"/>
</dbReference>
<dbReference type="SUPFAM" id="SSF160246">
    <property type="entry name" value="EspE N-terminal domain-like"/>
    <property type="match status" value="2"/>
</dbReference>
<dbReference type="EMBL" id="AATS01000007">
    <property type="protein sequence ID" value="EAU54620.1"/>
    <property type="molecule type" value="Genomic_DNA"/>
</dbReference>
<proteinExistence type="inferred from homology"/>
<feature type="transmembrane region" description="Helical" evidence="4">
    <location>
        <begin position="596"/>
        <end position="618"/>
    </location>
</feature>
<dbReference type="GO" id="GO:0016757">
    <property type="term" value="F:glycosyltransferase activity"/>
    <property type="evidence" value="ECO:0007669"/>
    <property type="project" value="UniProtKB-KW"/>
</dbReference>
<comment type="caution">
    <text evidence="7">The sequence shown here is derived from an EMBL/GenBank/DDBJ whole genome shotgun (WGS) entry which is preliminary data.</text>
</comment>
<accession>Q0EZ04</accession>
<keyword evidence="4" id="KW-0812">Transmembrane</keyword>
<evidence type="ECO:0000259" key="6">
    <source>
        <dbReference type="Pfam" id="PF13632"/>
    </source>
</evidence>
<dbReference type="InterPro" id="IPR029044">
    <property type="entry name" value="Nucleotide-diphossugar_trans"/>
</dbReference>
<dbReference type="Proteomes" id="UP000005297">
    <property type="component" value="Unassembled WGS sequence"/>
</dbReference>
<feature type="domain" description="Glycosyltransferase 2-like" evidence="6">
    <location>
        <begin position="391"/>
        <end position="583"/>
    </location>
</feature>
<dbReference type="InterPro" id="IPR001173">
    <property type="entry name" value="Glyco_trans_2-like"/>
</dbReference>
<keyword evidence="4" id="KW-1133">Transmembrane helix</keyword>
<keyword evidence="2" id="KW-0328">Glycosyltransferase</keyword>
<dbReference type="InterPro" id="IPR007831">
    <property type="entry name" value="T2SS_GspE_N"/>
</dbReference>
<evidence type="ECO:0000313" key="7">
    <source>
        <dbReference type="EMBL" id="EAU54620.1"/>
    </source>
</evidence>
<dbReference type="PANTHER" id="PTHR43630:SF1">
    <property type="entry name" value="POLY-BETA-1,6-N-ACETYL-D-GLUCOSAMINE SYNTHASE"/>
    <property type="match status" value="1"/>
</dbReference>
<dbReference type="Pfam" id="PF13632">
    <property type="entry name" value="Glyco_trans_2_3"/>
    <property type="match status" value="1"/>
</dbReference>
<dbReference type="SUPFAM" id="SSF53448">
    <property type="entry name" value="Nucleotide-diphospho-sugar transferases"/>
    <property type="match status" value="1"/>
</dbReference>
<evidence type="ECO:0000313" key="8">
    <source>
        <dbReference type="Proteomes" id="UP000005297"/>
    </source>
</evidence>
<dbReference type="STRING" id="314344.AL013_00015"/>
<evidence type="ECO:0008006" key="9">
    <source>
        <dbReference type="Google" id="ProtNLM"/>
    </source>
</evidence>
<dbReference type="InterPro" id="IPR037257">
    <property type="entry name" value="T2SS_E_N_sf"/>
</dbReference>
<dbReference type="RefSeq" id="WP_009849122.1">
    <property type="nucleotide sequence ID" value="NZ_DS022294.1"/>
</dbReference>
<dbReference type="CDD" id="cd06427">
    <property type="entry name" value="CESA_like_2"/>
    <property type="match status" value="1"/>
</dbReference>